<evidence type="ECO:0000313" key="3">
    <source>
        <dbReference type="Proteomes" id="UP000041254"/>
    </source>
</evidence>
<name>A0A0G4FBH9_VITBC</name>
<feature type="compositionally biased region" description="Polar residues" evidence="1">
    <location>
        <begin position="452"/>
        <end position="473"/>
    </location>
</feature>
<organism evidence="2 3">
    <name type="scientific">Vitrella brassicaformis (strain CCMP3155)</name>
    <dbReference type="NCBI Taxonomy" id="1169540"/>
    <lineage>
        <taxon>Eukaryota</taxon>
        <taxon>Sar</taxon>
        <taxon>Alveolata</taxon>
        <taxon>Colpodellida</taxon>
        <taxon>Vitrellaceae</taxon>
        <taxon>Vitrella</taxon>
    </lineage>
</organism>
<dbReference type="EMBL" id="CDMY01000404">
    <property type="protein sequence ID" value="CEM10281.1"/>
    <property type="molecule type" value="Genomic_DNA"/>
</dbReference>
<keyword evidence="3" id="KW-1185">Reference proteome</keyword>
<feature type="compositionally biased region" description="Low complexity" evidence="1">
    <location>
        <begin position="410"/>
        <end position="419"/>
    </location>
</feature>
<feature type="region of interest" description="Disordered" evidence="1">
    <location>
        <begin position="186"/>
        <end position="250"/>
    </location>
</feature>
<feature type="region of interest" description="Disordered" evidence="1">
    <location>
        <begin position="1"/>
        <end position="81"/>
    </location>
</feature>
<evidence type="ECO:0000256" key="1">
    <source>
        <dbReference type="SAM" id="MobiDB-lite"/>
    </source>
</evidence>
<proteinExistence type="predicted"/>
<dbReference type="InParanoid" id="A0A0G4FBH9"/>
<feature type="region of interest" description="Disordered" evidence="1">
    <location>
        <begin position="326"/>
        <end position="481"/>
    </location>
</feature>
<dbReference type="VEuPathDB" id="CryptoDB:Vbra_14950"/>
<dbReference type="Proteomes" id="UP000041254">
    <property type="component" value="Unassembled WGS sequence"/>
</dbReference>
<feature type="compositionally biased region" description="Basic and acidic residues" evidence="1">
    <location>
        <begin position="218"/>
        <end position="229"/>
    </location>
</feature>
<protein>
    <submittedName>
        <fullName evidence="2">Uncharacterized protein</fullName>
    </submittedName>
</protein>
<sequence>MGKKGTRASNKAADEPQRRHTMTLRASTVAKTEAQGATAKDKKNHKGRTGAKGLGEGADVGMKGMAKDNESVSGKEVGGPRVTMLVPPFELEKGMPLVDEQTIQRTRPGRTMAKRPIGGTAESNIAEPVVPKKTNNGRAAGLSETIMALEASFAGEGESLRGVVGLKDMAVSGDAGYGQPNLNKCASLGVNEAPQPVTPPPASPRKQPRSPDSKSPAHKCDNDDTEKWSRLAAPDGIPLPPVGHGSEKRPGDYVVKELACREQPPFPVAEEANGGMKFDQGYKRGHPHRSISTEYMVSFFSRRKRKASLARALKDGTVRAINMTLPKTEAPHKTTISDEQPGVSSSAIGAPVGCRHLLSSPPPPPPEAIEKGDEQPRLSAPTGFRNRSNRKQLGLSSPPPPIPEPHPKKQPQQQQQQQPVEATTTHAMATRSGKRGRSTSGRSPTPNPAPHKSTNFATNEATQAATRSEASKGSSKDKMPAFPRLPEEVLWWPSMTQEGGVRVQINERAAKAAKTVKKRHGQNNKNKKETITWATPGLHAMREERIETAMARLSDTEISRDLCLLRGLAGETRAESVAHRETLAMMDIEGGGGAMPMEVEEVAEWMNGVGKWGRLAIVMS</sequence>
<gene>
    <name evidence="2" type="ORF">Vbra_14950</name>
</gene>
<reference evidence="2 3" key="1">
    <citation type="submission" date="2014-11" db="EMBL/GenBank/DDBJ databases">
        <authorList>
            <person name="Zhu J."/>
            <person name="Qi W."/>
            <person name="Song R."/>
        </authorList>
    </citation>
    <scope>NUCLEOTIDE SEQUENCE [LARGE SCALE GENOMIC DNA]</scope>
</reference>
<accession>A0A0G4FBH9</accession>
<dbReference type="AlphaFoldDB" id="A0A0G4FBH9"/>
<evidence type="ECO:0000313" key="2">
    <source>
        <dbReference type="EMBL" id="CEM10281.1"/>
    </source>
</evidence>